<dbReference type="Pfam" id="PF07690">
    <property type="entry name" value="MFS_1"/>
    <property type="match status" value="1"/>
</dbReference>
<organism evidence="9">
    <name type="scientific">Veillonella ratti</name>
    <dbReference type="NCBI Taxonomy" id="103892"/>
    <lineage>
        <taxon>Bacteria</taxon>
        <taxon>Bacillati</taxon>
        <taxon>Bacillota</taxon>
        <taxon>Negativicutes</taxon>
        <taxon>Veillonellales</taxon>
        <taxon>Veillonellaceae</taxon>
        <taxon>Veillonella</taxon>
    </lineage>
</organism>
<evidence type="ECO:0000256" key="5">
    <source>
        <dbReference type="ARBA" id="ARBA00023136"/>
    </source>
</evidence>
<sequence>MGQDGQKNSTHQTNAAGTHDMGDMMSSNQQQAAEEGKIWSAEFLGCGLSSCLYYMSQYILIAGLPLIITGVYGGTAFQAGMAMTYFQIGTILCRPFAGEIIDGFDKRKVLFATTGIFLLIMIAFNFTQSMDLIFFLRLLHGMIFAVGTTAVAAVAVLVLPKHRKGEGIGYFSVFVNVAMVIGPFLGLTILDLWDKNAYFIFLSLCALLSFYVVNRKQLDESLALPQLAKKRPWNFDRFFERTTLPWAIIGVFISFTYSGVLVFVPIMLTEMGQGTMASIFFVLYALTIVVTRPWVGRAFDQLGANILIYPGFLLYGIGIIILSLATTPWWIIASAPIIGLGYGAISPAFQTLGVQAAAPERAGAANATYFLSLDIGVGLGSALLSLVIGWVGFELMYQLNAAIAIVGILIYHFYVKRFYQRLA</sequence>
<proteinExistence type="predicted"/>
<dbReference type="PANTHER" id="PTHR23531:SF2">
    <property type="entry name" value="PERMEASE"/>
    <property type="match status" value="1"/>
</dbReference>
<dbReference type="GO" id="GO:0022857">
    <property type="term" value="F:transmembrane transporter activity"/>
    <property type="evidence" value="ECO:0007669"/>
    <property type="project" value="InterPro"/>
</dbReference>
<dbReference type="PANTHER" id="PTHR23531">
    <property type="entry name" value="QUINOLENE RESISTANCE PROTEIN NORA"/>
    <property type="match status" value="1"/>
</dbReference>
<dbReference type="InterPro" id="IPR011701">
    <property type="entry name" value="MFS"/>
</dbReference>
<evidence type="ECO:0000259" key="8">
    <source>
        <dbReference type="PROSITE" id="PS50850"/>
    </source>
</evidence>
<dbReference type="Gene3D" id="1.20.1250.20">
    <property type="entry name" value="MFS general substrate transporter like domains"/>
    <property type="match status" value="1"/>
</dbReference>
<gene>
    <name evidence="9" type="ORF">VRLFYP33_00009</name>
</gene>
<evidence type="ECO:0000256" key="7">
    <source>
        <dbReference type="SAM" id="Phobius"/>
    </source>
</evidence>
<dbReference type="SUPFAM" id="SSF103473">
    <property type="entry name" value="MFS general substrate transporter"/>
    <property type="match status" value="1"/>
</dbReference>
<evidence type="ECO:0000256" key="4">
    <source>
        <dbReference type="ARBA" id="ARBA00022989"/>
    </source>
</evidence>
<dbReference type="GO" id="GO:0005886">
    <property type="term" value="C:plasma membrane"/>
    <property type="evidence" value="ECO:0007669"/>
    <property type="project" value="UniProtKB-SubCell"/>
</dbReference>
<feature type="domain" description="Major facilitator superfamily (MFS) profile" evidence="8">
    <location>
        <begin position="42"/>
        <end position="419"/>
    </location>
</feature>
<feature type="transmembrane region" description="Helical" evidence="7">
    <location>
        <begin position="109"/>
        <end position="126"/>
    </location>
</feature>
<accession>A0A6N2ZKL2</accession>
<feature type="transmembrane region" description="Helical" evidence="7">
    <location>
        <begin position="274"/>
        <end position="295"/>
    </location>
</feature>
<dbReference type="AlphaFoldDB" id="A0A6N2ZKL2"/>
<reference evidence="9" key="1">
    <citation type="submission" date="2019-11" db="EMBL/GenBank/DDBJ databases">
        <authorList>
            <person name="Feng L."/>
        </authorList>
    </citation>
    <scope>NUCLEOTIDE SEQUENCE</scope>
    <source>
        <strain evidence="9">VrattiLFYP33</strain>
    </source>
</reference>
<feature type="transmembrane region" description="Helical" evidence="7">
    <location>
        <begin position="52"/>
        <end position="73"/>
    </location>
</feature>
<evidence type="ECO:0000256" key="1">
    <source>
        <dbReference type="ARBA" id="ARBA00004651"/>
    </source>
</evidence>
<protein>
    <submittedName>
        <fullName evidence="9">Major facilitator superfamily transporter</fullName>
    </submittedName>
</protein>
<feature type="transmembrane region" description="Helical" evidence="7">
    <location>
        <begin position="138"/>
        <end position="159"/>
    </location>
</feature>
<evidence type="ECO:0000256" key="6">
    <source>
        <dbReference type="SAM" id="MobiDB-lite"/>
    </source>
</evidence>
<name>A0A6N2ZKL2_9FIRM</name>
<feature type="transmembrane region" description="Helical" evidence="7">
    <location>
        <begin position="244"/>
        <end position="268"/>
    </location>
</feature>
<evidence type="ECO:0000256" key="3">
    <source>
        <dbReference type="ARBA" id="ARBA00022692"/>
    </source>
</evidence>
<keyword evidence="2" id="KW-0813">Transport</keyword>
<dbReference type="InterPro" id="IPR052714">
    <property type="entry name" value="MFS_Exporter"/>
</dbReference>
<dbReference type="RefSeq" id="WP_156704161.1">
    <property type="nucleotide sequence ID" value="NZ_CACRUX010000017.1"/>
</dbReference>
<feature type="transmembrane region" description="Helical" evidence="7">
    <location>
        <begin position="397"/>
        <end position="415"/>
    </location>
</feature>
<dbReference type="CDD" id="cd17489">
    <property type="entry name" value="MFS_YfcJ_like"/>
    <property type="match status" value="1"/>
</dbReference>
<keyword evidence="4 7" id="KW-1133">Transmembrane helix</keyword>
<feature type="transmembrane region" description="Helical" evidence="7">
    <location>
        <begin position="171"/>
        <end position="190"/>
    </location>
</feature>
<evidence type="ECO:0000313" key="9">
    <source>
        <dbReference type="EMBL" id="VYT79203.1"/>
    </source>
</evidence>
<feature type="compositionally biased region" description="Polar residues" evidence="6">
    <location>
        <begin position="1"/>
        <end position="16"/>
    </location>
</feature>
<feature type="transmembrane region" description="Helical" evidence="7">
    <location>
        <begin position="369"/>
        <end position="391"/>
    </location>
</feature>
<feature type="region of interest" description="Disordered" evidence="6">
    <location>
        <begin position="1"/>
        <end position="27"/>
    </location>
</feature>
<dbReference type="PROSITE" id="PS50850">
    <property type="entry name" value="MFS"/>
    <property type="match status" value="1"/>
</dbReference>
<dbReference type="InterPro" id="IPR036259">
    <property type="entry name" value="MFS_trans_sf"/>
</dbReference>
<feature type="transmembrane region" description="Helical" evidence="7">
    <location>
        <begin position="307"/>
        <end position="331"/>
    </location>
</feature>
<dbReference type="EMBL" id="CACRUX010000017">
    <property type="protein sequence ID" value="VYT79203.1"/>
    <property type="molecule type" value="Genomic_DNA"/>
</dbReference>
<feature type="transmembrane region" description="Helical" evidence="7">
    <location>
        <begin position="196"/>
        <end position="213"/>
    </location>
</feature>
<keyword evidence="5 7" id="KW-0472">Membrane</keyword>
<evidence type="ECO:0000256" key="2">
    <source>
        <dbReference type="ARBA" id="ARBA00022448"/>
    </source>
</evidence>
<keyword evidence="3 7" id="KW-0812">Transmembrane</keyword>
<comment type="subcellular location">
    <subcellularLocation>
        <location evidence="1">Cell membrane</location>
        <topology evidence="1">Multi-pass membrane protein</topology>
    </subcellularLocation>
</comment>
<feature type="transmembrane region" description="Helical" evidence="7">
    <location>
        <begin position="337"/>
        <end position="357"/>
    </location>
</feature>
<dbReference type="InterPro" id="IPR020846">
    <property type="entry name" value="MFS_dom"/>
</dbReference>